<evidence type="ECO:0000256" key="4">
    <source>
        <dbReference type="ARBA" id="ARBA00022475"/>
    </source>
</evidence>
<dbReference type="InterPro" id="IPR051124">
    <property type="entry name" value="Phosphate_Transport_Permease"/>
</dbReference>
<accession>A0A921MXR8</accession>
<evidence type="ECO:0000256" key="11">
    <source>
        <dbReference type="SAM" id="MobiDB-lite"/>
    </source>
</evidence>
<keyword evidence="7 9" id="KW-1133">Transmembrane helix</keyword>
<keyword evidence="4 10" id="KW-1003">Cell membrane</keyword>
<dbReference type="PANTHER" id="PTHR30425">
    <property type="entry name" value="PHOSPHATE TRANSPORT SYSTEM PERMEASE PROTEIN PST"/>
    <property type="match status" value="1"/>
</dbReference>
<evidence type="ECO:0000256" key="9">
    <source>
        <dbReference type="RuleBase" id="RU363032"/>
    </source>
</evidence>
<keyword evidence="5 10" id="KW-0592">Phosphate transport</keyword>
<protein>
    <recommendedName>
        <fullName evidence="10">Phosphate transport system permease protein</fullName>
    </recommendedName>
</protein>
<feature type="transmembrane region" description="Helical" evidence="9">
    <location>
        <begin position="29"/>
        <end position="52"/>
    </location>
</feature>
<evidence type="ECO:0000256" key="10">
    <source>
        <dbReference type="RuleBase" id="RU363054"/>
    </source>
</evidence>
<dbReference type="PROSITE" id="PS50928">
    <property type="entry name" value="ABC_TM1"/>
    <property type="match status" value="1"/>
</dbReference>
<reference evidence="13" key="1">
    <citation type="journal article" date="2021" name="PeerJ">
        <title>Extensive microbial diversity within the chicken gut microbiome revealed by metagenomics and culture.</title>
        <authorList>
            <person name="Gilroy R."/>
            <person name="Ravi A."/>
            <person name="Getino M."/>
            <person name="Pursley I."/>
            <person name="Horton D.L."/>
            <person name="Alikhan N.F."/>
            <person name="Baker D."/>
            <person name="Gharbi K."/>
            <person name="Hall N."/>
            <person name="Watson M."/>
            <person name="Adriaenssens E.M."/>
            <person name="Foster-Nyarko E."/>
            <person name="Jarju S."/>
            <person name="Secka A."/>
            <person name="Antonio M."/>
            <person name="Oren A."/>
            <person name="Chaudhuri R.R."/>
            <person name="La Ragione R."/>
            <person name="Hildebrand F."/>
            <person name="Pallen M.J."/>
        </authorList>
    </citation>
    <scope>NUCLEOTIDE SEQUENCE</scope>
    <source>
        <strain evidence="13">ChiGjej5B5-22894</strain>
    </source>
</reference>
<evidence type="ECO:0000256" key="6">
    <source>
        <dbReference type="ARBA" id="ARBA00022692"/>
    </source>
</evidence>
<dbReference type="InterPro" id="IPR000515">
    <property type="entry name" value="MetI-like"/>
</dbReference>
<dbReference type="NCBIfam" id="TIGR02138">
    <property type="entry name" value="phosphate_pstC"/>
    <property type="match status" value="1"/>
</dbReference>
<dbReference type="GO" id="GO:0005315">
    <property type="term" value="F:phosphate transmembrane transporter activity"/>
    <property type="evidence" value="ECO:0007669"/>
    <property type="project" value="InterPro"/>
</dbReference>
<dbReference type="Gene3D" id="1.10.3720.10">
    <property type="entry name" value="MetI-like"/>
    <property type="match status" value="1"/>
</dbReference>
<dbReference type="CDD" id="cd06261">
    <property type="entry name" value="TM_PBP2"/>
    <property type="match status" value="1"/>
</dbReference>
<gene>
    <name evidence="13" type="primary">pstC</name>
    <name evidence="13" type="ORF">K8V81_10390</name>
</gene>
<feature type="transmembrane region" description="Helical" evidence="9">
    <location>
        <begin position="288"/>
        <end position="313"/>
    </location>
</feature>
<evidence type="ECO:0000259" key="12">
    <source>
        <dbReference type="PROSITE" id="PS50928"/>
    </source>
</evidence>
<evidence type="ECO:0000313" key="14">
    <source>
        <dbReference type="Proteomes" id="UP000742460"/>
    </source>
</evidence>
<evidence type="ECO:0000313" key="13">
    <source>
        <dbReference type="EMBL" id="HJG92117.1"/>
    </source>
</evidence>
<dbReference type="GO" id="GO:0005886">
    <property type="term" value="C:plasma membrane"/>
    <property type="evidence" value="ECO:0007669"/>
    <property type="project" value="UniProtKB-SubCell"/>
</dbReference>
<dbReference type="Proteomes" id="UP000742460">
    <property type="component" value="Unassembled WGS sequence"/>
</dbReference>
<dbReference type="Pfam" id="PF00528">
    <property type="entry name" value="BPD_transp_1"/>
    <property type="match status" value="1"/>
</dbReference>
<evidence type="ECO:0000256" key="7">
    <source>
        <dbReference type="ARBA" id="ARBA00022989"/>
    </source>
</evidence>
<dbReference type="EMBL" id="DYUE01000240">
    <property type="protein sequence ID" value="HJG92117.1"/>
    <property type="molecule type" value="Genomic_DNA"/>
</dbReference>
<comment type="subcellular location">
    <subcellularLocation>
        <location evidence="1 9">Cell membrane</location>
        <topology evidence="1 9">Multi-pass membrane protein</topology>
    </subcellularLocation>
</comment>
<evidence type="ECO:0000256" key="8">
    <source>
        <dbReference type="ARBA" id="ARBA00023136"/>
    </source>
</evidence>
<evidence type="ECO:0000256" key="1">
    <source>
        <dbReference type="ARBA" id="ARBA00004651"/>
    </source>
</evidence>
<feature type="transmembrane region" description="Helical" evidence="9">
    <location>
        <begin position="174"/>
        <end position="193"/>
    </location>
</feature>
<evidence type="ECO:0000256" key="2">
    <source>
        <dbReference type="ARBA" id="ARBA00007069"/>
    </source>
</evidence>
<dbReference type="AlphaFoldDB" id="A0A921MXR8"/>
<keyword evidence="8 9" id="KW-0472">Membrane</keyword>
<evidence type="ECO:0000256" key="5">
    <source>
        <dbReference type="ARBA" id="ARBA00022592"/>
    </source>
</evidence>
<organism evidence="13 14">
    <name type="scientific">Brachybacterium massiliense</name>
    <dbReference type="NCBI Taxonomy" id="1755098"/>
    <lineage>
        <taxon>Bacteria</taxon>
        <taxon>Bacillati</taxon>
        <taxon>Actinomycetota</taxon>
        <taxon>Actinomycetes</taxon>
        <taxon>Micrococcales</taxon>
        <taxon>Dermabacteraceae</taxon>
        <taxon>Brachybacterium</taxon>
    </lineage>
</organism>
<feature type="transmembrane region" description="Helical" evidence="9">
    <location>
        <begin position="246"/>
        <end position="267"/>
    </location>
</feature>
<feature type="transmembrane region" description="Helical" evidence="9">
    <location>
        <begin position="81"/>
        <end position="107"/>
    </location>
</feature>
<sequence>MSTTDLESDSPAPQTSSMRGSGRRVGDSVFSYLSVGSGLLIFLTLAAVAIFLTSESMPAVIASQEFSGTSEFSLIEVTLPLVYGTVLASAIALVIAIPISIGIALFISHFAPRRLASGLGYMIDLLAAVPSVVYGLWGGIWLVPKLEPMYVFLNTYFGWIPLFAGEPTAPMRNLASASVVLAVMVLPIITAVSREVFLQTPRLQEEAALALGATRWETIRTVVLPFGRGGVVAASMLGLGRALGETMAVLMILAPGATFSLHILEVGRHNSIAANIASKQAEASGVDMSLLIFTGLVLFVLTFIINALARWIVARSGPKS</sequence>
<dbReference type="SUPFAM" id="SSF161098">
    <property type="entry name" value="MetI-like"/>
    <property type="match status" value="1"/>
</dbReference>
<dbReference type="InterPro" id="IPR035906">
    <property type="entry name" value="MetI-like_sf"/>
</dbReference>
<keyword evidence="3 9" id="KW-0813">Transport</keyword>
<keyword evidence="6 9" id="KW-0812">Transmembrane</keyword>
<name>A0A921MXR8_9MICO</name>
<feature type="region of interest" description="Disordered" evidence="11">
    <location>
        <begin position="1"/>
        <end position="24"/>
    </location>
</feature>
<dbReference type="GO" id="GO:0006817">
    <property type="term" value="P:phosphate ion transport"/>
    <property type="evidence" value="ECO:0007669"/>
    <property type="project" value="UniProtKB-KW"/>
</dbReference>
<feature type="domain" description="ABC transmembrane type-1" evidence="12">
    <location>
        <begin position="82"/>
        <end position="309"/>
    </location>
</feature>
<feature type="transmembrane region" description="Helical" evidence="9">
    <location>
        <begin position="119"/>
        <end position="143"/>
    </location>
</feature>
<comment type="caution">
    <text evidence="13">The sequence shown here is derived from an EMBL/GenBank/DDBJ whole genome shotgun (WGS) entry which is preliminary data.</text>
</comment>
<comment type="function">
    <text evidence="10">Part of the binding-protein-dependent transport system for phosphate; probably responsible for the translocation of the substrate across the membrane.</text>
</comment>
<reference evidence="13" key="2">
    <citation type="submission" date="2021-09" db="EMBL/GenBank/DDBJ databases">
        <authorList>
            <person name="Gilroy R."/>
        </authorList>
    </citation>
    <scope>NUCLEOTIDE SEQUENCE</scope>
    <source>
        <strain evidence="13">ChiGjej5B5-22894</strain>
    </source>
</reference>
<dbReference type="PANTHER" id="PTHR30425:SF1">
    <property type="entry name" value="PHOSPHATE TRANSPORT SYSTEM PERMEASE PROTEIN PSTC"/>
    <property type="match status" value="1"/>
</dbReference>
<proteinExistence type="inferred from homology"/>
<comment type="similarity">
    <text evidence="2 10">Belongs to the binding-protein-dependent transport system permease family. CysTW subfamily.</text>
</comment>
<dbReference type="InterPro" id="IPR011864">
    <property type="entry name" value="Phosphate_PstC"/>
</dbReference>
<feature type="compositionally biased region" description="Polar residues" evidence="11">
    <location>
        <begin position="1"/>
        <end position="19"/>
    </location>
</feature>
<evidence type="ECO:0000256" key="3">
    <source>
        <dbReference type="ARBA" id="ARBA00022448"/>
    </source>
</evidence>